<evidence type="ECO:0000313" key="3">
    <source>
        <dbReference type="Proteomes" id="UP000054596"/>
    </source>
</evidence>
<dbReference type="EMBL" id="FCOJ02000119">
    <property type="protein sequence ID" value="SAK97472.1"/>
    <property type="molecule type" value="Genomic_DNA"/>
</dbReference>
<evidence type="ECO:0000256" key="1">
    <source>
        <dbReference type="SAM" id="Phobius"/>
    </source>
</evidence>
<comment type="caution">
    <text evidence="2">The sequence shown here is derived from an EMBL/GenBank/DDBJ whole genome shotgun (WGS) entry which is preliminary data.</text>
</comment>
<evidence type="ECO:0000313" key="2">
    <source>
        <dbReference type="EMBL" id="SAK97472.1"/>
    </source>
</evidence>
<protein>
    <submittedName>
        <fullName evidence="2">Uncharacterized protein</fullName>
    </submittedName>
</protein>
<keyword evidence="1" id="KW-0812">Transmembrane</keyword>
<gene>
    <name evidence="2" type="ORF">AWB82_07136</name>
</gene>
<feature type="transmembrane region" description="Helical" evidence="1">
    <location>
        <begin position="175"/>
        <end position="207"/>
    </location>
</feature>
<proteinExistence type="predicted"/>
<name>A0A158DS74_9BURK</name>
<reference evidence="2" key="1">
    <citation type="submission" date="2016-01" db="EMBL/GenBank/DDBJ databases">
        <authorList>
            <person name="Peeters C."/>
        </authorList>
    </citation>
    <scope>NUCLEOTIDE SEQUENCE [LARGE SCALE GENOMIC DNA]</scope>
    <source>
        <strain evidence="2">LMG 29325</strain>
    </source>
</reference>
<organism evidence="2 3">
    <name type="scientific">Caballeronia glebae</name>
    <dbReference type="NCBI Taxonomy" id="1777143"/>
    <lineage>
        <taxon>Bacteria</taxon>
        <taxon>Pseudomonadati</taxon>
        <taxon>Pseudomonadota</taxon>
        <taxon>Betaproteobacteria</taxon>
        <taxon>Burkholderiales</taxon>
        <taxon>Burkholderiaceae</taxon>
        <taxon>Caballeronia</taxon>
    </lineage>
</organism>
<sequence length="216" mass="22412">MAFTVAVRPAEIAPKSVSVVPAVTVARPFAASVPELSSDCVAAATRSCTAVIEPALTICPACATTLPLPPIVPPCALFNKPETMKFRPSALSEAILPAPLSRLPADALNAPLACIVPPRFESAPLTFAFNAPLVEIVPFTLDNELVLIDRVPAPESVILPSSLISSAGVRLRSRAFVAIAPLALSSVPVTASVVALVPVCVSAPLWLTRFVALTFS</sequence>
<dbReference type="Proteomes" id="UP000054596">
    <property type="component" value="Unassembled WGS sequence"/>
</dbReference>
<dbReference type="AlphaFoldDB" id="A0A158DS74"/>
<keyword evidence="1" id="KW-0472">Membrane</keyword>
<accession>A0A158DS74</accession>
<keyword evidence="3" id="KW-1185">Reference proteome</keyword>
<keyword evidence="1" id="KW-1133">Transmembrane helix</keyword>